<dbReference type="InterPro" id="IPR011990">
    <property type="entry name" value="TPR-like_helical_dom_sf"/>
</dbReference>
<keyword evidence="2" id="KW-0812">Transmembrane</keyword>
<dbReference type="SMART" id="SM00028">
    <property type="entry name" value="TPR"/>
    <property type="match status" value="4"/>
</dbReference>
<sequence>MKHVILIFFCLLFCSCRQGGGKNDWALLHEASLHTAQPDSVMDLLGQIARPDCLQGKARADYALLYTEALNKQGRIGTNDSLIKIALGYYSKQAPGIPLAKSYFLLGRIYQQQGNDTLALKVNLQALAALPSQTQDRTRMLVNYDLGYLYHKTDCYSQALLHYREMQKYVDTHSDTLDCYITAYSLGDIFMLLNRYDSAYHYYQEAISFARQLENKSYERYIIRQLCLHARLTGNRQQAKVYLQEIVDTYGNDFYNKAVLFKEEGNVDSASFYFLKATKDPQIITRTMAFYNLLQLHRKEHPALAFVYVDSFHIYKDSLYALRQTDKIGRLTEQYLQQMSRQKAEANRRENTIYLCVGVFITLLLCGIGIFLFIKRRERRYLLLEKQLVTDRLAAIKEYVAEQNRRNPEAWKTMRQEIAAIETQTLIGQFQEAVWQKRINAIQKGNGKPFSKKEQAVFQKEILALFDELVKRLQAEHPQITKDDLLFCLLSLMNYPTSLIAACIGCKENTLRTRKHRLKEKLSKETFGLFFHSSINQQDTEEV</sequence>
<name>A0ABT7X533_9BACE</name>
<dbReference type="Pfam" id="PF13181">
    <property type="entry name" value="TPR_8"/>
    <property type="match status" value="2"/>
</dbReference>
<reference evidence="3" key="1">
    <citation type="submission" date="2023-06" db="EMBL/GenBank/DDBJ databases">
        <authorList>
            <person name="Zeman M."/>
            <person name="Kubasova T."/>
            <person name="Jahodarova E."/>
            <person name="Nykrynova M."/>
            <person name="Rychlik I."/>
        </authorList>
    </citation>
    <scope>NUCLEOTIDE SEQUENCE</scope>
    <source>
        <strain evidence="3">84_SSukc20</strain>
    </source>
</reference>
<keyword evidence="4" id="KW-1185">Reference proteome</keyword>
<dbReference type="PROSITE" id="PS50005">
    <property type="entry name" value="TPR"/>
    <property type="match status" value="1"/>
</dbReference>
<organism evidence="3 4">
    <name type="scientific">Bacteroides gallinaceum</name>
    <dbReference type="NCBI Taxonomy" id="1462571"/>
    <lineage>
        <taxon>Bacteria</taxon>
        <taxon>Pseudomonadati</taxon>
        <taxon>Bacteroidota</taxon>
        <taxon>Bacteroidia</taxon>
        <taxon>Bacteroidales</taxon>
        <taxon>Bacteroidaceae</taxon>
        <taxon>Bacteroides</taxon>
    </lineage>
</organism>
<evidence type="ECO:0000256" key="2">
    <source>
        <dbReference type="SAM" id="Phobius"/>
    </source>
</evidence>
<keyword evidence="1" id="KW-0802">TPR repeat</keyword>
<dbReference type="EMBL" id="JAUEII010000012">
    <property type="protein sequence ID" value="MDN0049193.1"/>
    <property type="molecule type" value="Genomic_DNA"/>
</dbReference>
<accession>A0ABT7X533</accession>
<protein>
    <recommendedName>
        <fullName evidence="5">Tetratricopeptide repeat protein</fullName>
    </recommendedName>
</protein>
<dbReference type="Proteomes" id="UP001167871">
    <property type="component" value="Unassembled WGS sequence"/>
</dbReference>
<feature type="repeat" description="TPR" evidence="1">
    <location>
        <begin position="100"/>
        <end position="133"/>
    </location>
</feature>
<comment type="caution">
    <text evidence="3">The sequence shown here is derived from an EMBL/GenBank/DDBJ whole genome shotgun (WGS) entry which is preliminary data.</text>
</comment>
<keyword evidence="2" id="KW-0472">Membrane</keyword>
<dbReference type="RefSeq" id="WP_301639520.1">
    <property type="nucleotide sequence ID" value="NZ_JAUEII010000012.1"/>
</dbReference>
<gene>
    <name evidence="3" type="ORF">QVO10_07310</name>
</gene>
<evidence type="ECO:0000313" key="3">
    <source>
        <dbReference type="EMBL" id="MDN0049193.1"/>
    </source>
</evidence>
<dbReference type="Gene3D" id="1.25.40.10">
    <property type="entry name" value="Tetratricopeptide repeat domain"/>
    <property type="match status" value="1"/>
</dbReference>
<dbReference type="PROSITE" id="PS51257">
    <property type="entry name" value="PROKAR_LIPOPROTEIN"/>
    <property type="match status" value="1"/>
</dbReference>
<dbReference type="InterPro" id="IPR019734">
    <property type="entry name" value="TPR_rpt"/>
</dbReference>
<evidence type="ECO:0008006" key="5">
    <source>
        <dbReference type="Google" id="ProtNLM"/>
    </source>
</evidence>
<feature type="transmembrane region" description="Helical" evidence="2">
    <location>
        <begin position="352"/>
        <end position="374"/>
    </location>
</feature>
<proteinExistence type="predicted"/>
<evidence type="ECO:0000256" key="1">
    <source>
        <dbReference type="PROSITE-ProRule" id="PRU00339"/>
    </source>
</evidence>
<dbReference type="SUPFAM" id="SSF48452">
    <property type="entry name" value="TPR-like"/>
    <property type="match status" value="1"/>
</dbReference>
<keyword evidence="2" id="KW-1133">Transmembrane helix</keyword>
<evidence type="ECO:0000313" key="4">
    <source>
        <dbReference type="Proteomes" id="UP001167871"/>
    </source>
</evidence>
<reference evidence="3" key="2">
    <citation type="submission" date="2024-05" db="EMBL/GenBank/DDBJ databases">
        <title>Identification and characterization of horizontal gene transfer across gut microbiota members of farm animals based on homology search.</title>
        <authorList>
            <person name="Schwarzerova J."/>
            <person name="Nykrynova M."/>
            <person name="Jureckova K."/>
            <person name="Cejkova D."/>
            <person name="Rychlik I."/>
        </authorList>
    </citation>
    <scope>NUCLEOTIDE SEQUENCE</scope>
    <source>
        <strain evidence="3">84_SSukc20</strain>
    </source>
</reference>